<dbReference type="AlphaFoldDB" id="A0A9N9P5K8"/>
<accession>A0A9N9P5K8</accession>
<evidence type="ECO:0000256" key="1">
    <source>
        <dbReference type="SAM" id="MobiDB-lite"/>
    </source>
</evidence>
<organism evidence="2 3">
    <name type="scientific">Dentiscutata erythropus</name>
    <dbReference type="NCBI Taxonomy" id="1348616"/>
    <lineage>
        <taxon>Eukaryota</taxon>
        <taxon>Fungi</taxon>
        <taxon>Fungi incertae sedis</taxon>
        <taxon>Mucoromycota</taxon>
        <taxon>Glomeromycotina</taxon>
        <taxon>Glomeromycetes</taxon>
        <taxon>Diversisporales</taxon>
        <taxon>Gigasporaceae</taxon>
        <taxon>Dentiscutata</taxon>
    </lineage>
</organism>
<keyword evidence="3" id="KW-1185">Reference proteome</keyword>
<evidence type="ECO:0000313" key="2">
    <source>
        <dbReference type="EMBL" id="CAG8806072.1"/>
    </source>
</evidence>
<gene>
    <name evidence="2" type="ORF">DERYTH_LOCUS24400</name>
</gene>
<evidence type="ECO:0000313" key="3">
    <source>
        <dbReference type="Proteomes" id="UP000789405"/>
    </source>
</evidence>
<dbReference type="Gene3D" id="3.90.1280.20">
    <property type="match status" value="1"/>
</dbReference>
<dbReference type="OrthoDB" id="44789at2759"/>
<comment type="caution">
    <text evidence="2">The sequence shown here is derived from an EMBL/GenBank/DDBJ whole genome shotgun (WGS) entry which is preliminary data.</text>
</comment>
<protein>
    <submittedName>
        <fullName evidence="2">20567_t:CDS:1</fullName>
    </submittedName>
</protein>
<feature type="non-terminal residue" evidence="2">
    <location>
        <position position="1"/>
    </location>
</feature>
<sequence>PRVILIEHTGKLVGLITVKDVLKYIARREAEEESIRIYNASSLIELTNNNNNDSPEENRNLRSPMNKKRGSVSFLELGKSRDSDL</sequence>
<proteinExistence type="predicted"/>
<dbReference type="SUPFAM" id="SSF54631">
    <property type="entry name" value="CBS-domain pair"/>
    <property type="match status" value="1"/>
</dbReference>
<reference evidence="2" key="1">
    <citation type="submission" date="2021-06" db="EMBL/GenBank/DDBJ databases">
        <authorList>
            <person name="Kallberg Y."/>
            <person name="Tangrot J."/>
            <person name="Rosling A."/>
        </authorList>
    </citation>
    <scope>NUCLEOTIDE SEQUENCE</scope>
    <source>
        <strain evidence="2">MA453B</strain>
    </source>
</reference>
<feature type="region of interest" description="Disordered" evidence="1">
    <location>
        <begin position="46"/>
        <end position="85"/>
    </location>
</feature>
<dbReference type="Proteomes" id="UP000789405">
    <property type="component" value="Unassembled WGS sequence"/>
</dbReference>
<dbReference type="EMBL" id="CAJVPY010040813">
    <property type="protein sequence ID" value="CAG8806072.1"/>
    <property type="molecule type" value="Genomic_DNA"/>
</dbReference>
<name>A0A9N9P5K8_9GLOM</name>
<dbReference type="InterPro" id="IPR046342">
    <property type="entry name" value="CBS_dom_sf"/>
</dbReference>